<keyword evidence="1" id="KW-0479">Metal-binding</keyword>
<evidence type="ECO:0000259" key="6">
    <source>
        <dbReference type="PROSITE" id="PS50016"/>
    </source>
</evidence>
<dbReference type="InterPro" id="IPR001965">
    <property type="entry name" value="Znf_PHD"/>
</dbReference>
<dbReference type="Pfam" id="PF00628">
    <property type="entry name" value="PHD"/>
    <property type="match status" value="1"/>
</dbReference>
<feature type="compositionally biased region" description="Polar residues" evidence="5">
    <location>
        <begin position="51"/>
        <end position="66"/>
    </location>
</feature>
<dbReference type="Proteomes" id="UP000267251">
    <property type="component" value="Unassembled WGS sequence"/>
</dbReference>
<dbReference type="PANTHER" id="PTHR47636">
    <property type="entry name" value="TRANSCRIPTIONAL REGULATORY PROTEIN RCO1"/>
    <property type="match status" value="1"/>
</dbReference>
<dbReference type="GO" id="GO:0032221">
    <property type="term" value="C:Rpd3S complex"/>
    <property type="evidence" value="ECO:0007669"/>
    <property type="project" value="TreeGrafter"/>
</dbReference>
<feature type="region of interest" description="Disordered" evidence="5">
    <location>
        <begin position="1"/>
        <end position="158"/>
    </location>
</feature>
<feature type="region of interest" description="Disordered" evidence="5">
    <location>
        <begin position="220"/>
        <end position="241"/>
    </location>
</feature>
<evidence type="ECO:0000256" key="2">
    <source>
        <dbReference type="ARBA" id="ARBA00022771"/>
    </source>
</evidence>
<evidence type="ECO:0000256" key="1">
    <source>
        <dbReference type="ARBA" id="ARBA00022723"/>
    </source>
</evidence>
<organism evidence="7 8">
    <name type="scientific">Piptocephalis cylindrospora</name>
    <dbReference type="NCBI Taxonomy" id="1907219"/>
    <lineage>
        <taxon>Eukaryota</taxon>
        <taxon>Fungi</taxon>
        <taxon>Fungi incertae sedis</taxon>
        <taxon>Zoopagomycota</taxon>
        <taxon>Zoopagomycotina</taxon>
        <taxon>Zoopagomycetes</taxon>
        <taxon>Zoopagales</taxon>
        <taxon>Piptocephalidaceae</taxon>
        <taxon>Piptocephalis</taxon>
    </lineage>
</organism>
<name>A0A4P9Y2P8_9FUNG</name>
<proteinExistence type="predicted"/>
<dbReference type="InterPro" id="IPR013083">
    <property type="entry name" value="Znf_RING/FYVE/PHD"/>
</dbReference>
<feature type="domain" description="PHD-type" evidence="6">
    <location>
        <begin position="169"/>
        <end position="216"/>
    </location>
</feature>
<sequence length="527" mass="57871">MASSANVVSGDSDTLNNSERPKTRRSTMRTRSSSPSLSSTQAPIPEVVLTGSDSISFQESEDSNQAHGDDTDQGDGQEENMEGTISKETSRPSQDGEGAGMMNPEASDTPTIIKRPKEDAEQGSLPSPESAKRRRIPTRKAVGEGKESVTPTPPSLRSGAQYLAMDHNNDYCETCNGTGEFLCCETCPVAMHFICADPPVLTVPDGDWFCRNCLDKQRGDQEEEKSKNSKDAKVGPFDRYSKPLRHKNPTIYTLPAYIRSVFPDVGVNERGEYLSIREYRPSKTDCLGSAAIPPARRKWRCPAHVEHATVQPKKVPRKGKTIHVASEHAPIDGDYDVVGQDEWLDPRLLNQPYEVTAPSILRNFLRTVSSSRSSRPSRQEGGQEAEKTFHLTRSEMDVIGILSECQIGRKLQNGHSKATSTDKARDLATSNGESLPTGCSEGLGRPMSLSPQEIRSLLSIVKCDQEGGNDRKMSDSDEPLSPVRLDRLMAVEKLLKVCGAEAVENFLTRTLHERGILEKEGRRDGSG</sequence>
<keyword evidence="3" id="KW-0862">Zinc</keyword>
<dbReference type="GO" id="GO:0008270">
    <property type="term" value="F:zinc ion binding"/>
    <property type="evidence" value="ECO:0007669"/>
    <property type="project" value="UniProtKB-KW"/>
</dbReference>
<dbReference type="OrthoDB" id="5876363at2759"/>
<dbReference type="GO" id="GO:0006357">
    <property type="term" value="P:regulation of transcription by RNA polymerase II"/>
    <property type="evidence" value="ECO:0007669"/>
    <property type="project" value="TreeGrafter"/>
</dbReference>
<dbReference type="PANTHER" id="PTHR47636:SF1">
    <property type="entry name" value="TRANSCRIPTIONAL REGULATORY PROTEIN RCO1"/>
    <property type="match status" value="1"/>
</dbReference>
<protein>
    <recommendedName>
        <fullName evidence="6">PHD-type domain-containing protein</fullName>
    </recommendedName>
</protein>
<dbReference type="PROSITE" id="PS50016">
    <property type="entry name" value="ZF_PHD_2"/>
    <property type="match status" value="1"/>
</dbReference>
<evidence type="ECO:0000313" key="7">
    <source>
        <dbReference type="EMBL" id="RKP13196.1"/>
    </source>
</evidence>
<keyword evidence="2 4" id="KW-0863">Zinc-finger</keyword>
<dbReference type="Gene3D" id="3.30.40.10">
    <property type="entry name" value="Zinc/RING finger domain, C3HC4 (zinc finger)"/>
    <property type="match status" value="1"/>
</dbReference>
<evidence type="ECO:0000256" key="4">
    <source>
        <dbReference type="PROSITE-ProRule" id="PRU00146"/>
    </source>
</evidence>
<dbReference type="SUPFAM" id="SSF57903">
    <property type="entry name" value="FYVE/PHD zinc finger"/>
    <property type="match status" value="1"/>
</dbReference>
<dbReference type="InterPro" id="IPR019787">
    <property type="entry name" value="Znf_PHD-finger"/>
</dbReference>
<feature type="compositionally biased region" description="Basic and acidic residues" evidence="5">
    <location>
        <begin position="220"/>
        <end position="233"/>
    </location>
</feature>
<reference evidence="8" key="1">
    <citation type="journal article" date="2018" name="Nat. Microbiol.">
        <title>Leveraging single-cell genomics to expand the fungal tree of life.</title>
        <authorList>
            <person name="Ahrendt S.R."/>
            <person name="Quandt C.A."/>
            <person name="Ciobanu D."/>
            <person name="Clum A."/>
            <person name="Salamov A."/>
            <person name="Andreopoulos B."/>
            <person name="Cheng J.F."/>
            <person name="Woyke T."/>
            <person name="Pelin A."/>
            <person name="Henrissat B."/>
            <person name="Reynolds N.K."/>
            <person name="Benny G.L."/>
            <person name="Smith M.E."/>
            <person name="James T.Y."/>
            <person name="Grigoriev I.V."/>
        </authorList>
    </citation>
    <scope>NUCLEOTIDE SEQUENCE [LARGE SCALE GENOMIC DNA]</scope>
</reference>
<keyword evidence="8" id="KW-1185">Reference proteome</keyword>
<dbReference type="AlphaFoldDB" id="A0A4P9Y2P8"/>
<feature type="compositionally biased region" description="Low complexity" evidence="5">
    <location>
        <begin position="29"/>
        <end position="40"/>
    </location>
</feature>
<evidence type="ECO:0000256" key="5">
    <source>
        <dbReference type="SAM" id="MobiDB-lite"/>
    </source>
</evidence>
<feature type="region of interest" description="Disordered" evidence="5">
    <location>
        <begin position="412"/>
        <end position="446"/>
    </location>
</feature>
<dbReference type="InterPro" id="IPR052819">
    <property type="entry name" value="Chromatin_regulatory_protein"/>
</dbReference>
<dbReference type="SMART" id="SM00249">
    <property type="entry name" value="PHD"/>
    <property type="match status" value="1"/>
</dbReference>
<dbReference type="EMBL" id="KZ988084">
    <property type="protein sequence ID" value="RKP13196.1"/>
    <property type="molecule type" value="Genomic_DNA"/>
</dbReference>
<feature type="region of interest" description="Disordered" evidence="5">
    <location>
        <begin position="368"/>
        <end position="389"/>
    </location>
</feature>
<evidence type="ECO:0000313" key="8">
    <source>
        <dbReference type="Proteomes" id="UP000267251"/>
    </source>
</evidence>
<feature type="compositionally biased region" description="Polar residues" evidence="5">
    <location>
        <begin position="1"/>
        <end position="18"/>
    </location>
</feature>
<feature type="compositionally biased region" description="Acidic residues" evidence="5">
    <location>
        <begin position="71"/>
        <end position="81"/>
    </location>
</feature>
<evidence type="ECO:0000256" key="3">
    <source>
        <dbReference type="ARBA" id="ARBA00022833"/>
    </source>
</evidence>
<dbReference type="InterPro" id="IPR011011">
    <property type="entry name" value="Znf_FYVE_PHD"/>
</dbReference>
<gene>
    <name evidence="7" type="ORF">BJ684DRAFT_16381</name>
</gene>
<accession>A0A4P9Y2P8</accession>